<dbReference type="OrthoDB" id="5951444at2"/>
<dbReference type="SUPFAM" id="SSF159888">
    <property type="entry name" value="YdhG-like"/>
    <property type="match status" value="1"/>
</dbReference>
<dbReference type="AlphaFoldDB" id="A0A2D2ATP3"/>
<proteinExistence type="predicted"/>
<dbReference type="Proteomes" id="UP000228945">
    <property type="component" value="Chromosome"/>
</dbReference>
<evidence type="ECO:0008006" key="3">
    <source>
        <dbReference type="Google" id="ProtNLM"/>
    </source>
</evidence>
<evidence type="ECO:0000313" key="2">
    <source>
        <dbReference type="Proteomes" id="UP000228945"/>
    </source>
</evidence>
<gene>
    <name evidence="1" type="ORF">CSW64_02540</name>
</gene>
<reference evidence="1 2" key="1">
    <citation type="submission" date="2017-10" db="EMBL/GenBank/DDBJ databases">
        <title>Genome sequence of Caulobacter mirabilis FWC38.</title>
        <authorList>
            <person name="Fiebig A."/>
            <person name="Crosson S."/>
        </authorList>
    </citation>
    <scope>NUCLEOTIDE SEQUENCE [LARGE SCALE GENOMIC DNA]</scope>
    <source>
        <strain evidence="1 2">FWC 38</strain>
    </source>
</reference>
<name>A0A2D2ATP3_9CAUL</name>
<dbReference type="KEGG" id="cmb:CSW64_02540"/>
<dbReference type="EMBL" id="CP024201">
    <property type="protein sequence ID" value="ATQ41369.1"/>
    <property type="molecule type" value="Genomic_DNA"/>
</dbReference>
<evidence type="ECO:0000313" key="1">
    <source>
        <dbReference type="EMBL" id="ATQ41369.1"/>
    </source>
</evidence>
<sequence>MASEPKTKPTDASVADFLEAVPHPGRREDGKVIAAMLTEVTGEQPVMWGPSIVGYGRYRGATGDWPRIGFSPRKGNMVLYVLTGVAEEADLLDRLGPHKTGKACLYINRLADVDVGVLRRMAELCLSIMKDRYPA</sequence>
<keyword evidence="2" id="KW-1185">Reference proteome</keyword>
<accession>A0A2D2ATP3</accession>
<dbReference type="RefSeq" id="WP_099620625.1">
    <property type="nucleotide sequence ID" value="NZ_CP024201.1"/>
</dbReference>
<protein>
    <recommendedName>
        <fullName evidence="3">YdhG-like domain-containing protein</fullName>
    </recommendedName>
</protein>
<organism evidence="1 2">
    <name type="scientific">Caulobacter mirabilis</name>
    <dbReference type="NCBI Taxonomy" id="69666"/>
    <lineage>
        <taxon>Bacteria</taxon>
        <taxon>Pseudomonadati</taxon>
        <taxon>Pseudomonadota</taxon>
        <taxon>Alphaproteobacteria</taxon>
        <taxon>Caulobacterales</taxon>
        <taxon>Caulobacteraceae</taxon>
        <taxon>Caulobacter</taxon>
    </lineage>
</organism>